<dbReference type="EMBL" id="FNPX01000002">
    <property type="protein sequence ID" value="SDY68472.1"/>
    <property type="molecule type" value="Genomic_DNA"/>
</dbReference>
<sequence>MGIHGGKRVGAGRPKGSRNKATTAQKTALSELARSHAESALQALAEVAAKGRSESARVTAACALLDRAFGRPGQSVTMGAAEPEDGFASFLKDLRARGSRAPIATNAEDE</sequence>
<accession>A0A1H3LVM9</accession>
<reference evidence="3" key="1">
    <citation type="submission" date="2016-10" db="EMBL/GenBank/DDBJ databases">
        <authorList>
            <person name="Varghese N."/>
            <person name="Submissions S."/>
        </authorList>
    </citation>
    <scope>NUCLEOTIDE SEQUENCE [LARGE SCALE GENOMIC DNA]</scope>
    <source>
        <strain evidence="3">DSM 100420</strain>
    </source>
</reference>
<evidence type="ECO:0000256" key="1">
    <source>
        <dbReference type="SAM" id="MobiDB-lite"/>
    </source>
</evidence>
<dbReference type="AlphaFoldDB" id="A0A1H3LVM9"/>
<gene>
    <name evidence="2" type="ORF">SAMN05444004_102330</name>
</gene>
<organism evidence="2 3">
    <name type="scientific">Jannaschia faecimaris</name>
    <dbReference type="NCBI Taxonomy" id="1244108"/>
    <lineage>
        <taxon>Bacteria</taxon>
        <taxon>Pseudomonadati</taxon>
        <taxon>Pseudomonadota</taxon>
        <taxon>Alphaproteobacteria</taxon>
        <taxon>Rhodobacterales</taxon>
        <taxon>Roseobacteraceae</taxon>
        <taxon>Jannaschia</taxon>
    </lineage>
</organism>
<evidence type="ECO:0000313" key="2">
    <source>
        <dbReference type="EMBL" id="SDY68472.1"/>
    </source>
</evidence>
<keyword evidence="3" id="KW-1185">Reference proteome</keyword>
<dbReference type="Proteomes" id="UP000198914">
    <property type="component" value="Unassembled WGS sequence"/>
</dbReference>
<feature type="compositionally biased region" description="Polar residues" evidence="1">
    <location>
        <begin position="19"/>
        <end position="28"/>
    </location>
</feature>
<proteinExistence type="predicted"/>
<protein>
    <recommendedName>
        <fullName evidence="4">DUF5681 domain-containing protein</fullName>
    </recommendedName>
</protein>
<evidence type="ECO:0000313" key="3">
    <source>
        <dbReference type="Proteomes" id="UP000198914"/>
    </source>
</evidence>
<evidence type="ECO:0008006" key="4">
    <source>
        <dbReference type="Google" id="ProtNLM"/>
    </source>
</evidence>
<name>A0A1H3LVM9_9RHOB</name>
<feature type="region of interest" description="Disordered" evidence="1">
    <location>
        <begin position="1"/>
        <end position="31"/>
    </location>
</feature>